<dbReference type="EMBL" id="JACGXP010000007">
    <property type="protein sequence ID" value="MBA8992101.1"/>
    <property type="molecule type" value="Genomic_DNA"/>
</dbReference>
<dbReference type="SUPFAM" id="SSF52821">
    <property type="entry name" value="Rhodanese/Cell cycle control phosphatase"/>
    <property type="match status" value="1"/>
</dbReference>
<accession>A0AAW3TB01</accession>
<dbReference type="PROSITE" id="PS00380">
    <property type="entry name" value="RHODANESE_1"/>
    <property type="match status" value="1"/>
</dbReference>
<dbReference type="InterPro" id="IPR036873">
    <property type="entry name" value="Rhodanese-like_dom_sf"/>
</dbReference>
<gene>
    <name evidence="2" type="ORF">FHW23_003389</name>
</gene>
<dbReference type="GO" id="GO:0004792">
    <property type="term" value="F:thiosulfate-cyanide sulfurtransferase activity"/>
    <property type="evidence" value="ECO:0007669"/>
    <property type="project" value="InterPro"/>
</dbReference>
<dbReference type="InterPro" id="IPR001307">
    <property type="entry name" value="Thiosulphate_STrfase_CS"/>
</dbReference>
<sequence length="100" mass="10595">MAIPEVSVDDLDVLVDRTVLDVREPDEYATGHVPGARNVPLASVWERADELRTAGPVHVICQSGRRSAQATEVLWAAGVEAVNVVGGTSAWVAAGKPVEH</sequence>
<proteinExistence type="predicted"/>
<evidence type="ECO:0000259" key="1">
    <source>
        <dbReference type="PROSITE" id="PS50206"/>
    </source>
</evidence>
<dbReference type="AlphaFoldDB" id="A0AAW3TB01"/>
<dbReference type="InterPro" id="IPR001763">
    <property type="entry name" value="Rhodanese-like_dom"/>
</dbReference>
<dbReference type="PANTHER" id="PTHR43031">
    <property type="entry name" value="FAD-DEPENDENT OXIDOREDUCTASE"/>
    <property type="match status" value="1"/>
</dbReference>
<protein>
    <submittedName>
        <fullName evidence="2">Rhodanese-related sulfurtransferase</fullName>
    </submittedName>
</protein>
<evidence type="ECO:0000313" key="3">
    <source>
        <dbReference type="Proteomes" id="UP000590225"/>
    </source>
</evidence>
<dbReference type="Proteomes" id="UP000590225">
    <property type="component" value="Unassembled WGS sequence"/>
</dbReference>
<evidence type="ECO:0000313" key="2">
    <source>
        <dbReference type="EMBL" id="MBA8992101.1"/>
    </source>
</evidence>
<dbReference type="Gene3D" id="3.40.250.10">
    <property type="entry name" value="Rhodanese-like domain"/>
    <property type="match status" value="1"/>
</dbReference>
<comment type="caution">
    <text evidence="2">The sequence shown here is derived from an EMBL/GenBank/DDBJ whole genome shotgun (WGS) entry which is preliminary data.</text>
</comment>
<dbReference type="InterPro" id="IPR050229">
    <property type="entry name" value="GlpE_sulfurtransferase"/>
</dbReference>
<dbReference type="Pfam" id="PF00581">
    <property type="entry name" value="Rhodanese"/>
    <property type="match status" value="1"/>
</dbReference>
<organism evidence="2 3">
    <name type="scientific">Curtobacterium pusillum</name>
    <dbReference type="NCBI Taxonomy" id="69373"/>
    <lineage>
        <taxon>Bacteria</taxon>
        <taxon>Bacillati</taxon>
        <taxon>Actinomycetota</taxon>
        <taxon>Actinomycetes</taxon>
        <taxon>Micrococcales</taxon>
        <taxon>Microbacteriaceae</taxon>
        <taxon>Curtobacterium</taxon>
    </lineage>
</organism>
<dbReference type="RefSeq" id="WP_175351003.1">
    <property type="nucleotide sequence ID" value="NZ_BAAAWQ010000001.1"/>
</dbReference>
<dbReference type="PANTHER" id="PTHR43031:SF1">
    <property type="entry name" value="PYRIDINE NUCLEOTIDE-DISULPHIDE OXIDOREDUCTASE"/>
    <property type="match status" value="1"/>
</dbReference>
<reference evidence="2 3" key="1">
    <citation type="submission" date="2020-07" db="EMBL/GenBank/DDBJ databases">
        <title>Above-ground endophytic microbial communities from plants in different locations in the United States.</title>
        <authorList>
            <person name="Frank C."/>
        </authorList>
    </citation>
    <scope>NUCLEOTIDE SEQUENCE [LARGE SCALE GENOMIC DNA]</scope>
    <source>
        <strain evidence="2 3">WPL5_2</strain>
    </source>
</reference>
<feature type="domain" description="Rhodanese" evidence="1">
    <location>
        <begin position="18"/>
        <end position="100"/>
    </location>
</feature>
<dbReference type="SMART" id="SM00450">
    <property type="entry name" value="RHOD"/>
    <property type="match status" value="1"/>
</dbReference>
<name>A0AAW3TB01_9MICO</name>
<dbReference type="CDD" id="cd00158">
    <property type="entry name" value="RHOD"/>
    <property type="match status" value="1"/>
</dbReference>
<dbReference type="PROSITE" id="PS50206">
    <property type="entry name" value="RHODANESE_3"/>
    <property type="match status" value="1"/>
</dbReference>